<protein>
    <submittedName>
        <fullName evidence="6">Acetylornithine aminotransferase</fullName>
        <ecNumber evidence="6">2.6.1.11</ecNumber>
    </submittedName>
</protein>
<dbReference type="GO" id="GO:0003992">
    <property type="term" value="F:N2-acetyl-L-ornithine:2-oxoglutarate 5-aminotransferase activity"/>
    <property type="evidence" value="ECO:0007669"/>
    <property type="project" value="UniProtKB-EC"/>
</dbReference>
<comment type="cofactor">
    <cofactor evidence="1">
        <name>pyridoxal 5'-phosphate</name>
        <dbReference type="ChEBI" id="CHEBI:597326"/>
    </cofactor>
</comment>
<keyword evidence="2 6" id="KW-0032">Aminotransferase</keyword>
<dbReference type="Gene3D" id="3.40.640.10">
    <property type="entry name" value="Type I PLP-dependent aspartate aminotransferase-like (Major domain)"/>
    <property type="match status" value="1"/>
</dbReference>
<evidence type="ECO:0000256" key="3">
    <source>
        <dbReference type="ARBA" id="ARBA00022679"/>
    </source>
</evidence>
<dbReference type="InterPro" id="IPR015422">
    <property type="entry name" value="PyrdxlP-dep_Trfase_small"/>
</dbReference>
<evidence type="ECO:0000256" key="5">
    <source>
        <dbReference type="RuleBase" id="RU003560"/>
    </source>
</evidence>
<dbReference type="InterPro" id="IPR050103">
    <property type="entry name" value="Class-III_PLP-dep_AT"/>
</dbReference>
<sequence length="427" mass="43904">MSGGGPVITGAETDALRERFARVAMRSAPSPLAVLAHGRGARVWDVDGTEYLDFLAGIAVNALGHAHPVLVEALSAQAQRLVHVSNYFTTPQAVAFAERLVRLTGMGETARVYPANSGAEAIEAALKLARRTGRPRILAFEQGFHGRTMGALALTGKPALRAPFEPMVPGVQHLPTDLDALAAALGDDVAAVLLEPIKGEAGVVPLPPGFLAEARRLTRAHGALLIVDEIQTGAGRTGDWFAFQHELSDPDDLPDAVVVAKGIGGGVPVGALVTRGAASDLFTLGQHGSTFGGNPLATGVADAVLAEIERAGLADAARTLGERLRSGILALDAPLVTEVRGRGLLLGVGLAAPVAPAVVSAALERGLIINAANDDSIRLAPPLIIDDDDVDRFLTIFADALAAVGLPAGSPASLPADLPAHFQEDAS</sequence>
<gene>
    <name evidence="6" type="ORF">BJ959_000463</name>
</gene>
<evidence type="ECO:0000256" key="2">
    <source>
        <dbReference type="ARBA" id="ARBA00022576"/>
    </source>
</evidence>
<dbReference type="PANTHER" id="PTHR11986">
    <property type="entry name" value="AMINOTRANSFERASE CLASS III"/>
    <property type="match status" value="1"/>
</dbReference>
<dbReference type="CDD" id="cd00610">
    <property type="entry name" value="OAT_like"/>
    <property type="match status" value="1"/>
</dbReference>
<name>A0A840XJD1_9MICO</name>
<dbReference type="NCBIfam" id="NF002874">
    <property type="entry name" value="PRK03244.1"/>
    <property type="match status" value="1"/>
</dbReference>
<dbReference type="InterPro" id="IPR049704">
    <property type="entry name" value="Aminotrans_3_PPA_site"/>
</dbReference>
<keyword evidence="4 5" id="KW-0663">Pyridoxal phosphate</keyword>
<dbReference type="EC" id="2.6.1.11" evidence="6"/>
<dbReference type="Pfam" id="PF00202">
    <property type="entry name" value="Aminotran_3"/>
    <property type="match status" value="1"/>
</dbReference>
<dbReference type="InterPro" id="IPR015421">
    <property type="entry name" value="PyrdxlP-dep_Trfase_major"/>
</dbReference>
<dbReference type="PANTHER" id="PTHR11986:SF79">
    <property type="entry name" value="ACETYLORNITHINE AMINOTRANSFERASE, MITOCHONDRIAL"/>
    <property type="match status" value="1"/>
</dbReference>
<proteinExistence type="inferred from homology"/>
<keyword evidence="7" id="KW-1185">Reference proteome</keyword>
<evidence type="ECO:0000313" key="6">
    <source>
        <dbReference type="EMBL" id="MBB5616967.1"/>
    </source>
</evidence>
<dbReference type="Proteomes" id="UP000552883">
    <property type="component" value="Unassembled WGS sequence"/>
</dbReference>
<evidence type="ECO:0000256" key="4">
    <source>
        <dbReference type="ARBA" id="ARBA00022898"/>
    </source>
</evidence>
<dbReference type="GO" id="GO:0030170">
    <property type="term" value="F:pyridoxal phosphate binding"/>
    <property type="evidence" value="ECO:0007669"/>
    <property type="project" value="InterPro"/>
</dbReference>
<comment type="caution">
    <text evidence="6">The sequence shown here is derived from an EMBL/GenBank/DDBJ whole genome shotgun (WGS) entry which is preliminary data.</text>
</comment>
<dbReference type="AlphaFoldDB" id="A0A840XJD1"/>
<dbReference type="InterPro" id="IPR005814">
    <property type="entry name" value="Aminotrans_3"/>
</dbReference>
<dbReference type="PROSITE" id="PS00600">
    <property type="entry name" value="AA_TRANSFER_CLASS_3"/>
    <property type="match status" value="1"/>
</dbReference>
<evidence type="ECO:0000256" key="1">
    <source>
        <dbReference type="ARBA" id="ARBA00001933"/>
    </source>
</evidence>
<dbReference type="FunFam" id="3.40.640.10:FF:000004">
    <property type="entry name" value="Acetylornithine aminotransferase"/>
    <property type="match status" value="1"/>
</dbReference>
<reference evidence="6 7" key="1">
    <citation type="submission" date="2020-08" db="EMBL/GenBank/DDBJ databases">
        <title>Sequencing the genomes of 1000 actinobacteria strains.</title>
        <authorList>
            <person name="Klenk H.-P."/>
        </authorList>
    </citation>
    <scope>NUCLEOTIDE SEQUENCE [LARGE SCALE GENOMIC DNA]</scope>
    <source>
        <strain evidence="6 7">DSM 23889</strain>
    </source>
</reference>
<evidence type="ECO:0000313" key="7">
    <source>
        <dbReference type="Proteomes" id="UP000552883"/>
    </source>
</evidence>
<accession>A0A840XJD1</accession>
<dbReference type="InterPro" id="IPR015424">
    <property type="entry name" value="PyrdxlP-dep_Trfase"/>
</dbReference>
<comment type="similarity">
    <text evidence="5">Belongs to the class-III pyridoxal-phosphate-dependent aminotransferase family.</text>
</comment>
<keyword evidence="3 6" id="KW-0808">Transferase</keyword>
<dbReference type="Gene3D" id="3.90.1150.10">
    <property type="entry name" value="Aspartate Aminotransferase, domain 1"/>
    <property type="match status" value="1"/>
</dbReference>
<dbReference type="SUPFAM" id="SSF53383">
    <property type="entry name" value="PLP-dependent transferases"/>
    <property type="match status" value="1"/>
</dbReference>
<organism evidence="6 7">
    <name type="scientific">Microcella frigidaquae</name>
    <dbReference type="NCBI Taxonomy" id="424758"/>
    <lineage>
        <taxon>Bacteria</taxon>
        <taxon>Bacillati</taxon>
        <taxon>Actinomycetota</taxon>
        <taxon>Actinomycetes</taxon>
        <taxon>Micrococcales</taxon>
        <taxon>Microbacteriaceae</taxon>
        <taxon>Microcella</taxon>
    </lineage>
</organism>
<dbReference type="PIRSF" id="PIRSF000521">
    <property type="entry name" value="Transaminase_4ab_Lys_Orn"/>
    <property type="match status" value="1"/>
</dbReference>
<dbReference type="GO" id="GO:0042802">
    <property type="term" value="F:identical protein binding"/>
    <property type="evidence" value="ECO:0007669"/>
    <property type="project" value="TreeGrafter"/>
</dbReference>
<dbReference type="EMBL" id="JACHBS010000001">
    <property type="protein sequence ID" value="MBB5616967.1"/>
    <property type="molecule type" value="Genomic_DNA"/>
</dbReference>
<dbReference type="RefSeq" id="WP_341800034.1">
    <property type="nucleotide sequence ID" value="NZ_BAAANZ010000013.1"/>
</dbReference>